<protein>
    <recommendedName>
        <fullName evidence="4">Secreted protein</fullName>
    </recommendedName>
</protein>
<feature type="chain" id="PRO_5035176614" description="Secreted protein" evidence="1">
    <location>
        <begin position="24"/>
        <end position="82"/>
    </location>
</feature>
<name>A0A8J2LR83_9HEXA</name>
<evidence type="ECO:0008006" key="4">
    <source>
        <dbReference type="Google" id="ProtNLM"/>
    </source>
</evidence>
<proteinExistence type="predicted"/>
<dbReference type="AlphaFoldDB" id="A0A8J2LR83"/>
<evidence type="ECO:0000313" key="2">
    <source>
        <dbReference type="EMBL" id="CAG7837544.1"/>
    </source>
</evidence>
<sequence length="82" mass="9399">MVPCFVALALRQALLILVRLEAGNETLDSFKFGLKDIRLVSEAICVSYKVEELWLLQLFLSQYLMGTNYHRPIPKTGSRRLT</sequence>
<keyword evidence="3" id="KW-1185">Reference proteome</keyword>
<evidence type="ECO:0000256" key="1">
    <source>
        <dbReference type="SAM" id="SignalP"/>
    </source>
</evidence>
<reference evidence="2" key="1">
    <citation type="submission" date="2021-06" db="EMBL/GenBank/DDBJ databases">
        <authorList>
            <person name="Hodson N. C."/>
            <person name="Mongue J. A."/>
            <person name="Jaron S. K."/>
        </authorList>
    </citation>
    <scope>NUCLEOTIDE SEQUENCE</scope>
</reference>
<accession>A0A8J2LR83</accession>
<keyword evidence="1" id="KW-0732">Signal</keyword>
<dbReference type="Proteomes" id="UP000708208">
    <property type="component" value="Unassembled WGS sequence"/>
</dbReference>
<comment type="caution">
    <text evidence="2">The sequence shown here is derived from an EMBL/GenBank/DDBJ whole genome shotgun (WGS) entry which is preliminary data.</text>
</comment>
<feature type="signal peptide" evidence="1">
    <location>
        <begin position="1"/>
        <end position="23"/>
    </location>
</feature>
<evidence type="ECO:0000313" key="3">
    <source>
        <dbReference type="Proteomes" id="UP000708208"/>
    </source>
</evidence>
<gene>
    <name evidence="2" type="ORF">AFUS01_LOCUS46641</name>
</gene>
<dbReference type="EMBL" id="CAJVCH010571448">
    <property type="protein sequence ID" value="CAG7837544.1"/>
    <property type="molecule type" value="Genomic_DNA"/>
</dbReference>
<organism evidence="2 3">
    <name type="scientific">Allacma fusca</name>
    <dbReference type="NCBI Taxonomy" id="39272"/>
    <lineage>
        <taxon>Eukaryota</taxon>
        <taxon>Metazoa</taxon>
        <taxon>Ecdysozoa</taxon>
        <taxon>Arthropoda</taxon>
        <taxon>Hexapoda</taxon>
        <taxon>Collembola</taxon>
        <taxon>Symphypleona</taxon>
        <taxon>Sminthuridae</taxon>
        <taxon>Allacma</taxon>
    </lineage>
</organism>